<name>A0A1Y1YRB3_9FUNG</name>
<proteinExistence type="predicted"/>
<evidence type="ECO:0000313" key="1">
    <source>
        <dbReference type="EMBL" id="ORY00354.1"/>
    </source>
</evidence>
<evidence type="ECO:0000313" key="2">
    <source>
        <dbReference type="Proteomes" id="UP000193920"/>
    </source>
</evidence>
<reference evidence="1 2" key="1">
    <citation type="submission" date="2016-08" db="EMBL/GenBank/DDBJ databases">
        <title>A Parts List for Fungal Cellulosomes Revealed by Comparative Genomics.</title>
        <authorList>
            <consortium name="DOE Joint Genome Institute"/>
            <person name="Haitjema C.H."/>
            <person name="Gilmore S.P."/>
            <person name="Henske J.K."/>
            <person name="Solomon K.V."/>
            <person name="De Groot R."/>
            <person name="Kuo A."/>
            <person name="Mondo S.J."/>
            <person name="Salamov A.A."/>
            <person name="Labutti K."/>
            <person name="Zhao Z."/>
            <person name="Chiniquy J."/>
            <person name="Barry K."/>
            <person name="Brewer H.M."/>
            <person name="Purvine S.O."/>
            <person name="Wright A.T."/>
            <person name="Boxma B."/>
            <person name="Van Alen T."/>
            <person name="Hackstein J.H."/>
            <person name="Baker S.E."/>
            <person name="Grigoriev I.V."/>
            <person name="O'Malley M.A."/>
        </authorList>
    </citation>
    <scope>NUCLEOTIDE SEQUENCE [LARGE SCALE GENOMIC DNA]</scope>
    <source>
        <strain evidence="1 2">G1</strain>
    </source>
</reference>
<sequence>MIDYLKSHYTPERSKVVEMIDNNKISELYSFFIKINKWPVDFNDKYFNIIEYCCTPSPYHYVTFEMCNFIINNYNKERSYVINNLKNSEFNLSDYANKDKFIINSKELNDDYFDFIKYLFSLPDDDNNYKYIKCYFFTYYSKEIYRFINVIKNYHIIEIKQYIKSENIEFNKINYKFIRIIKYICINLDGITPEIKRYILYLIDTNISKVLIRFIEKDDTIKMKQYLEEYEIETKQYLEDQEIEHCKINNTYNSFNIYKSCKDNNISISFKMNELVEMHYDENTYKIVNLINNNIISELKIFLKKENVELEQIKFHLIEYCDDPDNGISDEMKFFAISHWNKYLFGVMELIQSRSIYQLKRFMSFIEKDFSELNTNNFNIIQDYLIKYNDNIANYMTEYVISHENRYRGRIVDIIKSNNSDKIIISKLKDITKEYKRAFNIINDNNFDIIEFCKSNNISKKIIIFIKSHFTLLRYGIIEIIVNRSIPVEEALDYLKKYFEKHKMNGFESLDDDTFRIIEYCKNYSVRKELKNYIIKYYYKERGDIIKMIEEGNIDEFNKYVTDKNIEFEKLIDEHFNFYKCIDKMSIKEKLKIYFKDKVSCHYNNERWKLIEITEADNISEKEKINKIKKYINKNKIDLKNHINEDFDIIKYILDNISELNELNKSSFKLFLISRIDKKIPKIEELLKDQSKSNSEKIIGIIHYFNNYIPQNDIINQYFDLLTYSIENEMSFEILKFTIDQYKTIYSCNENSFLFKPFFTAVYKNNFTVANLILESRIYYPNKDKRLIIKKLTNKNALSVRRIRFLLNNNYKLKYIIKTLKEEYNGNTINEDNLKRDIITFIVNNYIFDNKFILILLVASKNQISIKEKELKKMIKNETKKIDIEFWIEYAKKTKDYELKKSLKKIKKMIK</sequence>
<keyword evidence="2" id="KW-1185">Reference proteome</keyword>
<dbReference type="Proteomes" id="UP000193920">
    <property type="component" value="Unassembled WGS sequence"/>
</dbReference>
<dbReference type="AlphaFoldDB" id="A0A1Y1YRB3"/>
<dbReference type="EMBL" id="MCOG01000526">
    <property type="protein sequence ID" value="ORY00354.1"/>
    <property type="molecule type" value="Genomic_DNA"/>
</dbReference>
<organism evidence="1 2">
    <name type="scientific">Neocallimastix californiae</name>
    <dbReference type="NCBI Taxonomy" id="1754190"/>
    <lineage>
        <taxon>Eukaryota</taxon>
        <taxon>Fungi</taxon>
        <taxon>Fungi incertae sedis</taxon>
        <taxon>Chytridiomycota</taxon>
        <taxon>Chytridiomycota incertae sedis</taxon>
        <taxon>Neocallimastigomycetes</taxon>
        <taxon>Neocallimastigales</taxon>
        <taxon>Neocallimastigaceae</taxon>
        <taxon>Neocallimastix</taxon>
    </lineage>
</organism>
<protein>
    <submittedName>
        <fullName evidence="1">Uncharacterized protein</fullName>
    </submittedName>
</protein>
<accession>A0A1Y1YRB3</accession>
<gene>
    <name evidence="1" type="ORF">LY90DRAFT_226977</name>
</gene>
<comment type="caution">
    <text evidence="1">The sequence shown here is derived from an EMBL/GenBank/DDBJ whole genome shotgun (WGS) entry which is preliminary data.</text>
</comment>